<keyword evidence="9" id="KW-0418">Kinase</keyword>
<dbReference type="InterPro" id="IPR004358">
    <property type="entry name" value="Sig_transdc_His_kin-like_C"/>
</dbReference>
<keyword evidence="12" id="KW-0902">Two-component regulatory system</keyword>
<proteinExistence type="predicted"/>
<dbReference type="PROSITE" id="PS50113">
    <property type="entry name" value="PAC"/>
    <property type="match status" value="1"/>
</dbReference>
<feature type="transmembrane region" description="Helical" evidence="14">
    <location>
        <begin position="7"/>
        <end position="30"/>
    </location>
</feature>
<dbReference type="InterPro" id="IPR000014">
    <property type="entry name" value="PAS"/>
</dbReference>
<evidence type="ECO:0000256" key="7">
    <source>
        <dbReference type="ARBA" id="ARBA00022692"/>
    </source>
</evidence>
<dbReference type="InterPro" id="IPR003661">
    <property type="entry name" value="HisK_dim/P_dom"/>
</dbReference>
<evidence type="ECO:0000313" key="19">
    <source>
        <dbReference type="Proteomes" id="UP000178082"/>
    </source>
</evidence>
<dbReference type="SMART" id="SM00388">
    <property type="entry name" value="HisKA"/>
    <property type="match status" value="1"/>
</dbReference>
<accession>A0A1F7SL48</accession>
<keyword evidence="8" id="KW-0547">Nucleotide-binding</keyword>
<keyword evidence="6" id="KW-0808">Transferase</keyword>
<dbReference type="PROSITE" id="PS50109">
    <property type="entry name" value="HIS_KIN"/>
    <property type="match status" value="1"/>
</dbReference>
<dbReference type="Pfam" id="PF02518">
    <property type="entry name" value="HATPase_c"/>
    <property type="match status" value="1"/>
</dbReference>
<dbReference type="PANTHER" id="PTHR43065:SF46">
    <property type="entry name" value="C4-DICARBOXYLATE TRANSPORT SENSOR PROTEIN DCTB"/>
    <property type="match status" value="1"/>
</dbReference>
<dbReference type="SUPFAM" id="SSF55785">
    <property type="entry name" value="PYP-like sensor domain (PAS domain)"/>
    <property type="match status" value="1"/>
</dbReference>
<reference evidence="18 19" key="1">
    <citation type="journal article" date="2016" name="Nat. Commun.">
        <title>Thousands of microbial genomes shed light on interconnected biogeochemical processes in an aquifer system.</title>
        <authorList>
            <person name="Anantharaman K."/>
            <person name="Brown C.T."/>
            <person name="Hug L.A."/>
            <person name="Sharon I."/>
            <person name="Castelle C.J."/>
            <person name="Probst A.J."/>
            <person name="Thomas B.C."/>
            <person name="Singh A."/>
            <person name="Wilkins M.J."/>
            <person name="Karaoz U."/>
            <person name="Brodie E.L."/>
            <person name="Williams K.H."/>
            <person name="Hubbard S.S."/>
            <person name="Banfield J.F."/>
        </authorList>
    </citation>
    <scope>NUCLEOTIDE SEQUENCE [LARGE SCALE GENOMIC DNA]</scope>
</reference>
<dbReference type="GO" id="GO:0005886">
    <property type="term" value="C:plasma membrane"/>
    <property type="evidence" value="ECO:0007669"/>
    <property type="project" value="UniProtKB-SubCell"/>
</dbReference>
<keyword evidence="5" id="KW-0597">Phosphoprotein</keyword>
<dbReference type="NCBIfam" id="TIGR00229">
    <property type="entry name" value="sensory_box"/>
    <property type="match status" value="1"/>
</dbReference>
<evidence type="ECO:0000313" key="18">
    <source>
        <dbReference type="EMBL" id="OGL54489.1"/>
    </source>
</evidence>
<keyword evidence="11 14" id="KW-1133">Transmembrane helix</keyword>
<dbReference type="SUPFAM" id="SSF47384">
    <property type="entry name" value="Homodimeric domain of signal transducing histidine kinase"/>
    <property type="match status" value="1"/>
</dbReference>
<dbReference type="SMART" id="SM00387">
    <property type="entry name" value="HATPase_c"/>
    <property type="match status" value="1"/>
</dbReference>
<dbReference type="InterPro" id="IPR000700">
    <property type="entry name" value="PAS-assoc_C"/>
</dbReference>
<feature type="domain" description="Histidine kinase" evidence="15">
    <location>
        <begin position="487"/>
        <end position="696"/>
    </location>
</feature>
<dbReference type="InterPro" id="IPR005467">
    <property type="entry name" value="His_kinase_dom"/>
</dbReference>
<dbReference type="SUPFAM" id="SSF55874">
    <property type="entry name" value="ATPase domain of HSP90 chaperone/DNA topoisomerase II/histidine kinase"/>
    <property type="match status" value="1"/>
</dbReference>
<dbReference type="PROSITE" id="PS50112">
    <property type="entry name" value="PAS"/>
    <property type="match status" value="1"/>
</dbReference>
<evidence type="ECO:0000256" key="5">
    <source>
        <dbReference type="ARBA" id="ARBA00022553"/>
    </source>
</evidence>
<dbReference type="InterPro" id="IPR013656">
    <property type="entry name" value="PAS_4"/>
</dbReference>
<dbReference type="AlphaFoldDB" id="A0A1F7SL48"/>
<dbReference type="EC" id="2.7.13.3" evidence="3"/>
<dbReference type="InterPro" id="IPR036097">
    <property type="entry name" value="HisK_dim/P_sf"/>
</dbReference>
<dbReference type="Pfam" id="PF00512">
    <property type="entry name" value="HisKA"/>
    <property type="match status" value="1"/>
</dbReference>
<evidence type="ECO:0000256" key="11">
    <source>
        <dbReference type="ARBA" id="ARBA00022989"/>
    </source>
</evidence>
<dbReference type="InterPro" id="IPR033479">
    <property type="entry name" value="dCache_1"/>
</dbReference>
<evidence type="ECO:0000256" key="4">
    <source>
        <dbReference type="ARBA" id="ARBA00022475"/>
    </source>
</evidence>
<keyword evidence="10" id="KW-0067">ATP-binding</keyword>
<evidence type="ECO:0000256" key="12">
    <source>
        <dbReference type="ARBA" id="ARBA00023012"/>
    </source>
</evidence>
<evidence type="ECO:0000256" key="1">
    <source>
        <dbReference type="ARBA" id="ARBA00000085"/>
    </source>
</evidence>
<dbReference type="Gene3D" id="3.30.450.20">
    <property type="entry name" value="PAS domain"/>
    <property type="match status" value="2"/>
</dbReference>
<protein>
    <recommendedName>
        <fullName evidence="3">histidine kinase</fullName>
        <ecNumber evidence="3">2.7.13.3</ecNumber>
    </recommendedName>
</protein>
<dbReference type="InterPro" id="IPR036890">
    <property type="entry name" value="HATPase_C_sf"/>
</dbReference>
<dbReference type="InterPro" id="IPR003594">
    <property type="entry name" value="HATPase_dom"/>
</dbReference>
<dbReference type="CDD" id="cd00082">
    <property type="entry name" value="HisKA"/>
    <property type="match status" value="1"/>
</dbReference>
<comment type="subcellular location">
    <subcellularLocation>
        <location evidence="2">Cell membrane</location>
        <topology evidence="2">Multi-pass membrane protein</topology>
    </subcellularLocation>
</comment>
<dbReference type="Pfam" id="PF02743">
    <property type="entry name" value="dCache_1"/>
    <property type="match status" value="1"/>
</dbReference>
<dbReference type="InterPro" id="IPR035965">
    <property type="entry name" value="PAS-like_dom_sf"/>
</dbReference>
<evidence type="ECO:0000256" key="2">
    <source>
        <dbReference type="ARBA" id="ARBA00004651"/>
    </source>
</evidence>
<keyword evidence="13 14" id="KW-0472">Membrane</keyword>
<dbReference type="PRINTS" id="PR00344">
    <property type="entry name" value="BCTRLSENSOR"/>
</dbReference>
<evidence type="ECO:0000256" key="6">
    <source>
        <dbReference type="ARBA" id="ARBA00022679"/>
    </source>
</evidence>
<dbReference type="CDD" id="cd00130">
    <property type="entry name" value="PAS"/>
    <property type="match status" value="1"/>
</dbReference>
<evidence type="ECO:0000259" key="17">
    <source>
        <dbReference type="PROSITE" id="PS50113"/>
    </source>
</evidence>
<dbReference type="Gene3D" id="1.10.287.130">
    <property type="match status" value="1"/>
</dbReference>
<evidence type="ECO:0000256" key="13">
    <source>
        <dbReference type="ARBA" id="ARBA00023136"/>
    </source>
</evidence>
<feature type="domain" description="PAS" evidence="16">
    <location>
        <begin position="349"/>
        <end position="393"/>
    </location>
</feature>
<organism evidence="18 19">
    <name type="scientific">Candidatus Schekmanbacteria bacterium RIFCSPLOWO2_12_FULL_38_15</name>
    <dbReference type="NCBI Taxonomy" id="1817883"/>
    <lineage>
        <taxon>Bacteria</taxon>
        <taxon>Candidatus Schekmaniibacteriota</taxon>
    </lineage>
</organism>
<evidence type="ECO:0000256" key="8">
    <source>
        <dbReference type="ARBA" id="ARBA00022741"/>
    </source>
</evidence>
<evidence type="ECO:0000256" key="10">
    <source>
        <dbReference type="ARBA" id="ARBA00022840"/>
    </source>
</evidence>
<dbReference type="PANTHER" id="PTHR43065">
    <property type="entry name" value="SENSOR HISTIDINE KINASE"/>
    <property type="match status" value="1"/>
</dbReference>
<dbReference type="STRING" id="1817883.A3G31_10035"/>
<dbReference type="CDD" id="cd12912">
    <property type="entry name" value="PDC2_MCP_like"/>
    <property type="match status" value="1"/>
</dbReference>
<comment type="catalytic activity">
    <reaction evidence="1">
        <text>ATP + protein L-histidine = ADP + protein N-phospho-L-histidine.</text>
        <dbReference type="EC" id="2.7.13.3"/>
    </reaction>
</comment>
<dbReference type="GO" id="GO:0005524">
    <property type="term" value="F:ATP binding"/>
    <property type="evidence" value="ECO:0007669"/>
    <property type="project" value="UniProtKB-KW"/>
</dbReference>
<dbReference type="Pfam" id="PF08448">
    <property type="entry name" value="PAS_4"/>
    <property type="match status" value="1"/>
</dbReference>
<dbReference type="EMBL" id="MGDI01000011">
    <property type="protein sequence ID" value="OGL54489.1"/>
    <property type="molecule type" value="Genomic_DNA"/>
</dbReference>
<dbReference type="Gene3D" id="3.30.565.10">
    <property type="entry name" value="Histidine kinase-like ATPase, C-terminal domain"/>
    <property type="match status" value="1"/>
</dbReference>
<evidence type="ECO:0000259" key="16">
    <source>
        <dbReference type="PROSITE" id="PS50112"/>
    </source>
</evidence>
<sequence>MKKAQKQIVSLIIILILFLSIIIFFAYRIYYSSKNTLADQFNYQQLLLAKEVASDIQDYFSELIDKLELFSNYQVVKDMKKETMGRIQVLYSQEKEYVRFLGVVDREGKTRYFSSKIGYGEPERDYSKINYFIKSRITGHSLIIMDYFNRKGPAIVMIFPLVLKSNKDESSKDSSSYSESRFLGAVLLEVEIEKIIKRYILPVKSGKNGFAWLIDKNGILLSHIKHPEMVNKNIFTSEKKCFSCHSSFSTEKEMVQGKLGTGRYSVRGSHANFIAYAPVQIGDDLWSVGVVAPVSEVEELLKINLVNTLILVFLIIISSSSGAFLLVRINTRRVILEEKERSSREILRVKTELQAIFDGITDGITLIDKNLVIMNTNRAFAKMFSKTPEEIIGGVCFRELKKGKSKCPSCPVEIAQRTGAPSFSEEIMERDDGSKFYADVTAFPLRNENGEIVQIVEYVKDTTEQHRTRTRLERSEQLALIGIFASALAHEVKNPLNSINLQLTLLERRISKINADIKDEAVILIDIVRKEISRLNKLTEDFLDLSKVSKKNFIENDINRVLKETLKLIEIEAKDKGVIINENYTELPSIPMDSGRVKQIFLNIITNSLEAMPRGGSLEVSTLLDNEGVIVKIRDTGIGIKDGENIFDMFYSTKEKGTGLGLSIAQKIIEDHSGKISFESLPGKGTTFTIIIPVKT</sequence>
<evidence type="ECO:0000256" key="3">
    <source>
        <dbReference type="ARBA" id="ARBA00012438"/>
    </source>
</evidence>
<dbReference type="Proteomes" id="UP000178082">
    <property type="component" value="Unassembled WGS sequence"/>
</dbReference>
<evidence type="ECO:0000259" key="15">
    <source>
        <dbReference type="PROSITE" id="PS50109"/>
    </source>
</evidence>
<name>A0A1F7SL48_9BACT</name>
<feature type="domain" description="PAC" evidence="17">
    <location>
        <begin position="421"/>
        <end position="474"/>
    </location>
</feature>
<keyword evidence="7 14" id="KW-0812">Transmembrane</keyword>
<evidence type="ECO:0000256" key="14">
    <source>
        <dbReference type="SAM" id="Phobius"/>
    </source>
</evidence>
<gene>
    <name evidence="18" type="ORF">A3G31_10035</name>
</gene>
<keyword evidence="4" id="KW-1003">Cell membrane</keyword>
<evidence type="ECO:0000256" key="9">
    <source>
        <dbReference type="ARBA" id="ARBA00022777"/>
    </source>
</evidence>
<dbReference type="GO" id="GO:0000155">
    <property type="term" value="F:phosphorelay sensor kinase activity"/>
    <property type="evidence" value="ECO:0007669"/>
    <property type="project" value="InterPro"/>
</dbReference>
<comment type="caution">
    <text evidence="18">The sequence shown here is derived from an EMBL/GenBank/DDBJ whole genome shotgun (WGS) entry which is preliminary data.</text>
</comment>